<evidence type="ECO:0000259" key="3">
    <source>
        <dbReference type="Pfam" id="PF00156"/>
    </source>
</evidence>
<organism evidence="4 5">
    <name type="scientific">Candidatus Zambryskibacteria bacterium RIFCSPHIGHO2_02_FULL_43_14</name>
    <dbReference type="NCBI Taxonomy" id="1802748"/>
    <lineage>
        <taxon>Bacteria</taxon>
        <taxon>Candidatus Zambryskiibacteriota</taxon>
    </lineage>
</organism>
<name>A0A1G2THP8_9BACT</name>
<dbReference type="SUPFAM" id="SSF53271">
    <property type="entry name" value="PRTase-like"/>
    <property type="match status" value="1"/>
</dbReference>
<evidence type="ECO:0000256" key="1">
    <source>
        <dbReference type="ARBA" id="ARBA00004725"/>
    </source>
</evidence>
<dbReference type="GO" id="GO:0004588">
    <property type="term" value="F:orotate phosphoribosyltransferase activity"/>
    <property type="evidence" value="ECO:0007669"/>
    <property type="project" value="TreeGrafter"/>
</dbReference>
<proteinExistence type="predicted"/>
<dbReference type="EMBL" id="MHVR01000004">
    <property type="protein sequence ID" value="OHA96820.1"/>
    <property type="molecule type" value="Genomic_DNA"/>
</dbReference>
<comment type="caution">
    <text evidence="4">The sequence shown here is derived from an EMBL/GenBank/DDBJ whole genome shotgun (WGS) entry which is preliminary data.</text>
</comment>
<evidence type="ECO:0000313" key="5">
    <source>
        <dbReference type="Proteomes" id="UP000178175"/>
    </source>
</evidence>
<dbReference type="Pfam" id="PF00156">
    <property type="entry name" value="Pribosyltran"/>
    <property type="match status" value="1"/>
</dbReference>
<dbReference type="Proteomes" id="UP000178175">
    <property type="component" value="Unassembled WGS sequence"/>
</dbReference>
<protein>
    <recommendedName>
        <fullName evidence="3">Phosphoribosyltransferase domain-containing protein</fullName>
    </recommendedName>
</protein>
<feature type="domain" description="Phosphoribosyltransferase" evidence="3">
    <location>
        <begin position="69"/>
        <end position="188"/>
    </location>
</feature>
<evidence type="ECO:0000256" key="2">
    <source>
        <dbReference type="ARBA" id="ARBA00022975"/>
    </source>
</evidence>
<keyword evidence="2" id="KW-0665">Pyrimidine biosynthesis</keyword>
<dbReference type="InterPro" id="IPR029057">
    <property type="entry name" value="PRTase-like"/>
</dbReference>
<reference evidence="4 5" key="1">
    <citation type="journal article" date="2016" name="Nat. Commun.">
        <title>Thousands of microbial genomes shed light on interconnected biogeochemical processes in an aquifer system.</title>
        <authorList>
            <person name="Anantharaman K."/>
            <person name="Brown C.T."/>
            <person name="Hug L.A."/>
            <person name="Sharon I."/>
            <person name="Castelle C.J."/>
            <person name="Probst A.J."/>
            <person name="Thomas B.C."/>
            <person name="Singh A."/>
            <person name="Wilkins M.J."/>
            <person name="Karaoz U."/>
            <person name="Brodie E.L."/>
            <person name="Williams K.H."/>
            <person name="Hubbard S.S."/>
            <person name="Banfield J.F."/>
        </authorList>
    </citation>
    <scope>NUCLEOTIDE SEQUENCE [LARGE SCALE GENOMIC DNA]</scope>
</reference>
<comment type="pathway">
    <text evidence="1">Pyrimidine metabolism; UMP biosynthesis via de novo pathway.</text>
</comment>
<dbReference type="CDD" id="cd06223">
    <property type="entry name" value="PRTases_typeI"/>
    <property type="match status" value="1"/>
</dbReference>
<dbReference type="AlphaFoldDB" id="A0A1G2THP8"/>
<sequence>MLSIETALLEVLMSFRTEENWIRVYQDKCALWIHDGNPKRPHALLSSGKHSTGFFNSRLVVSDGQLLREAASDLVDSIETGINIGKIDRVVGPETGATKLAEFISDEIGGRRNYPCTWASPAEVEYGRNKSMIFSDPKRTVLSGETVLLCDDVLTTGGNVELATTAVINAGGIVLTLVVAIVNRSDLKYINGKETAALIVRPMPAWFPEECLLCPQGSKPLLPKSENWALLNAEY</sequence>
<dbReference type="Gene3D" id="3.40.50.2020">
    <property type="match status" value="1"/>
</dbReference>
<dbReference type="GO" id="GO:0019856">
    <property type="term" value="P:pyrimidine nucleobase biosynthetic process"/>
    <property type="evidence" value="ECO:0007669"/>
    <property type="project" value="TreeGrafter"/>
</dbReference>
<evidence type="ECO:0000313" key="4">
    <source>
        <dbReference type="EMBL" id="OHA96820.1"/>
    </source>
</evidence>
<gene>
    <name evidence="4" type="ORF">A3C70_00505</name>
</gene>
<dbReference type="PANTHER" id="PTHR19278">
    <property type="entry name" value="OROTATE PHOSPHORIBOSYLTRANSFERASE"/>
    <property type="match status" value="1"/>
</dbReference>
<dbReference type="GO" id="GO:0006222">
    <property type="term" value="P:UMP biosynthetic process"/>
    <property type="evidence" value="ECO:0007669"/>
    <property type="project" value="TreeGrafter"/>
</dbReference>
<dbReference type="PANTHER" id="PTHR19278:SF9">
    <property type="entry name" value="URIDINE 5'-MONOPHOSPHATE SYNTHASE"/>
    <property type="match status" value="1"/>
</dbReference>
<dbReference type="InterPro" id="IPR000836">
    <property type="entry name" value="PRTase_dom"/>
</dbReference>
<accession>A0A1G2THP8</accession>